<name>A0ACB6Z0C6_THEGA</name>
<gene>
    <name evidence="1" type="ORF">BDM02DRAFT_1707490</name>
</gene>
<sequence>MSHPNILSIEGVAPKLFKFCMVSQWMERGNILEYVRKYPEVDRLELLIGVTRGLDHLHYNGIVHGDLKSPNILIDVEGSPRLYDFANCSFTKTDPVSASALSYACTIRWSAPERLDVSVQEREPTTMSDIYSLSMVIVELVTGKMPFPEYTDHNVIVMISEGKRPSKPRHFDAPGMTPMIWKIAQKCWHEKANERPEVDAVLQSLEVLANSGGKHGADLRPTEELDLSFRPNRLPRTMCKVGLEISRTRMACLVRSYRHFEQLFVISSISASLGSTPRALFLELSPGSESTLGIKRNVVDSPLLATGLEA</sequence>
<proteinExistence type="predicted"/>
<organism evidence="1 2">
    <name type="scientific">Thelephora ganbajun</name>
    <name type="common">Ganba fungus</name>
    <dbReference type="NCBI Taxonomy" id="370292"/>
    <lineage>
        <taxon>Eukaryota</taxon>
        <taxon>Fungi</taxon>
        <taxon>Dikarya</taxon>
        <taxon>Basidiomycota</taxon>
        <taxon>Agaricomycotina</taxon>
        <taxon>Agaricomycetes</taxon>
        <taxon>Thelephorales</taxon>
        <taxon>Thelephoraceae</taxon>
        <taxon>Thelephora</taxon>
    </lineage>
</organism>
<evidence type="ECO:0000313" key="1">
    <source>
        <dbReference type="EMBL" id="KAF9643164.1"/>
    </source>
</evidence>
<protein>
    <submittedName>
        <fullName evidence="1">Kinase-like protein</fullName>
    </submittedName>
</protein>
<comment type="caution">
    <text evidence="1">The sequence shown here is derived from an EMBL/GenBank/DDBJ whole genome shotgun (WGS) entry which is preliminary data.</text>
</comment>
<reference evidence="1" key="2">
    <citation type="journal article" date="2020" name="Nat. Commun.">
        <title>Large-scale genome sequencing of mycorrhizal fungi provides insights into the early evolution of symbiotic traits.</title>
        <authorList>
            <person name="Miyauchi S."/>
            <person name="Kiss E."/>
            <person name="Kuo A."/>
            <person name="Drula E."/>
            <person name="Kohler A."/>
            <person name="Sanchez-Garcia M."/>
            <person name="Morin E."/>
            <person name="Andreopoulos B."/>
            <person name="Barry K.W."/>
            <person name="Bonito G."/>
            <person name="Buee M."/>
            <person name="Carver A."/>
            <person name="Chen C."/>
            <person name="Cichocki N."/>
            <person name="Clum A."/>
            <person name="Culley D."/>
            <person name="Crous P.W."/>
            <person name="Fauchery L."/>
            <person name="Girlanda M."/>
            <person name="Hayes R.D."/>
            <person name="Keri Z."/>
            <person name="LaButti K."/>
            <person name="Lipzen A."/>
            <person name="Lombard V."/>
            <person name="Magnuson J."/>
            <person name="Maillard F."/>
            <person name="Murat C."/>
            <person name="Nolan M."/>
            <person name="Ohm R.A."/>
            <person name="Pangilinan J."/>
            <person name="Pereira M.F."/>
            <person name="Perotto S."/>
            <person name="Peter M."/>
            <person name="Pfister S."/>
            <person name="Riley R."/>
            <person name="Sitrit Y."/>
            <person name="Stielow J.B."/>
            <person name="Szollosi G."/>
            <person name="Zifcakova L."/>
            <person name="Stursova M."/>
            <person name="Spatafora J.W."/>
            <person name="Tedersoo L."/>
            <person name="Vaario L.M."/>
            <person name="Yamada A."/>
            <person name="Yan M."/>
            <person name="Wang P."/>
            <person name="Xu J."/>
            <person name="Bruns T."/>
            <person name="Baldrian P."/>
            <person name="Vilgalys R."/>
            <person name="Dunand C."/>
            <person name="Henrissat B."/>
            <person name="Grigoriev I.V."/>
            <person name="Hibbett D."/>
            <person name="Nagy L.G."/>
            <person name="Martin F.M."/>
        </authorList>
    </citation>
    <scope>NUCLEOTIDE SEQUENCE</scope>
    <source>
        <strain evidence="1">P2</strain>
    </source>
</reference>
<dbReference type="EMBL" id="MU118272">
    <property type="protein sequence ID" value="KAF9643164.1"/>
    <property type="molecule type" value="Genomic_DNA"/>
</dbReference>
<keyword evidence="2" id="KW-1185">Reference proteome</keyword>
<dbReference type="Proteomes" id="UP000886501">
    <property type="component" value="Unassembled WGS sequence"/>
</dbReference>
<accession>A0ACB6Z0C6</accession>
<evidence type="ECO:0000313" key="2">
    <source>
        <dbReference type="Proteomes" id="UP000886501"/>
    </source>
</evidence>
<reference evidence="1" key="1">
    <citation type="submission" date="2019-10" db="EMBL/GenBank/DDBJ databases">
        <authorList>
            <consortium name="DOE Joint Genome Institute"/>
            <person name="Kuo A."/>
            <person name="Miyauchi S."/>
            <person name="Kiss E."/>
            <person name="Drula E."/>
            <person name="Kohler A."/>
            <person name="Sanchez-Garcia M."/>
            <person name="Andreopoulos B."/>
            <person name="Barry K.W."/>
            <person name="Bonito G."/>
            <person name="Buee M."/>
            <person name="Carver A."/>
            <person name="Chen C."/>
            <person name="Cichocki N."/>
            <person name="Clum A."/>
            <person name="Culley D."/>
            <person name="Crous P.W."/>
            <person name="Fauchery L."/>
            <person name="Girlanda M."/>
            <person name="Hayes R."/>
            <person name="Keri Z."/>
            <person name="Labutti K."/>
            <person name="Lipzen A."/>
            <person name="Lombard V."/>
            <person name="Magnuson J."/>
            <person name="Maillard F."/>
            <person name="Morin E."/>
            <person name="Murat C."/>
            <person name="Nolan M."/>
            <person name="Ohm R."/>
            <person name="Pangilinan J."/>
            <person name="Pereira M."/>
            <person name="Perotto S."/>
            <person name="Peter M."/>
            <person name="Riley R."/>
            <person name="Sitrit Y."/>
            <person name="Stielow B."/>
            <person name="Szollosi G."/>
            <person name="Zifcakova L."/>
            <person name="Stursova M."/>
            <person name="Spatafora J.W."/>
            <person name="Tedersoo L."/>
            <person name="Vaario L.-M."/>
            <person name="Yamada A."/>
            <person name="Yan M."/>
            <person name="Wang P."/>
            <person name="Xu J."/>
            <person name="Bruns T."/>
            <person name="Baldrian P."/>
            <person name="Vilgalys R."/>
            <person name="Henrissat B."/>
            <person name="Grigoriev I.V."/>
            <person name="Hibbett D."/>
            <person name="Nagy L.G."/>
            <person name="Martin F.M."/>
        </authorList>
    </citation>
    <scope>NUCLEOTIDE SEQUENCE</scope>
    <source>
        <strain evidence="1">P2</strain>
    </source>
</reference>